<dbReference type="Gene3D" id="3.60.10.10">
    <property type="entry name" value="Endonuclease/exonuclease/phosphatase"/>
    <property type="match status" value="1"/>
</dbReference>
<evidence type="ECO:0000313" key="3">
    <source>
        <dbReference type="EMBL" id="MCZ9304974.1"/>
    </source>
</evidence>
<feature type="transmembrane region" description="Helical" evidence="1">
    <location>
        <begin position="20"/>
        <end position="39"/>
    </location>
</feature>
<dbReference type="RefSeq" id="WP_035002728.1">
    <property type="nucleotide sequence ID" value="NZ_JAKMUV010000004.1"/>
</dbReference>
<dbReference type="GeneID" id="301812976"/>
<dbReference type="InterPro" id="IPR036691">
    <property type="entry name" value="Endo/exonu/phosph_ase_sf"/>
</dbReference>
<sequence>MSKRRSFSQPTPYPVANRNLCIAAVVVAMVWLSSILWPAQTTAAWPFVAEIQASSWVAGVLAAAGIGILRSIRRAALCAVLALLAVLVVPRVPAPNFSDAHTSTRVFSLNTYWGQADDKRIARAIEELKPDVVFLIETNAEEVEKVAEQSGYEPLTKPRPGNDRADNVVGLVSASFKEKTGAHGNMVRGLTRFQTPRVNAPLHGNSEFVGVHAVAPAKDDRKAWEQDLASLSDWANSRRHLVLAGDFNATRSHPRYRDFELSDCTGHLAHTPTWPAVFPVIRLDHIMTTGECLGGGTKRIPGTDHLAVWADVTT</sequence>
<organism evidence="3 4">
    <name type="scientific">Corynebacterium macclintockiae</name>
    <dbReference type="NCBI Taxonomy" id="2913501"/>
    <lineage>
        <taxon>Bacteria</taxon>
        <taxon>Bacillati</taxon>
        <taxon>Actinomycetota</taxon>
        <taxon>Actinomycetes</taxon>
        <taxon>Mycobacteriales</taxon>
        <taxon>Corynebacteriaceae</taxon>
        <taxon>Corynebacterium</taxon>
    </lineage>
</organism>
<accession>A0A9X3M6P1</accession>
<keyword evidence="4" id="KW-1185">Reference proteome</keyword>
<evidence type="ECO:0000313" key="4">
    <source>
        <dbReference type="Proteomes" id="UP001146505"/>
    </source>
</evidence>
<dbReference type="GO" id="GO:0004519">
    <property type="term" value="F:endonuclease activity"/>
    <property type="evidence" value="ECO:0007669"/>
    <property type="project" value="UniProtKB-KW"/>
</dbReference>
<evidence type="ECO:0000259" key="2">
    <source>
        <dbReference type="Pfam" id="PF03372"/>
    </source>
</evidence>
<keyword evidence="1" id="KW-0812">Transmembrane</keyword>
<keyword evidence="3" id="KW-0378">Hydrolase</keyword>
<reference evidence="3" key="1">
    <citation type="submission" date="2022-02" db="EMBL/GenBank/DDBJ databases">
        <title>Corynebacterium sp. from urogenital microbiome.</title>
        <authorList>
            <person name="Cappelli E.A."/>
            <person name="Ribeiro T.G."/>
            <person name="Peixe L."/>
        </authorList>
    </citation>
    <scope>NUCLEOTIDE SEQUENCE</scope>
    <source>
        <strain evidence="3">C9Ua_112</strain>
    </source>
</reference>
<feature type="domain" description="Endonuclease/exonuclease/phosphatase" evidence="2">
    <location>
        <begin position="108"/>
        <end position="293"/>
    </location>
</feature>
<dbReference type="AlphaFoldDB" id="A0A9X3M6P1"/>
<dbReference type="Proteomes" id="UP001146505">
    <property type="component" value="Unassembled WGS sequence"/>
</dbReference>
<dbReference type="InterPro" id="IPR005135">
    <property type="entry name" value="Endo/exonuclease/phosphatase"/>
</dbReference>
<protein>
    <submittedName>
        <fullName evidence="3">Endonuclease/exonuclease/phosphatase family protein</fullName>
    </submittedName>
</protein>
<gene>
    <name evidence="3" type="ORF">L8U58_05400</name>
</gene>
<feature type="transmembrane region" description="Helical" evidence="1">
    <location>
        <begin position="51"/>
        <end position="69"/>
    </location>
</feature>
<keyword evidence="3" id="KW-0255">Endonuclease</keyword>
<feature type="transmembrane region" description="Helical" evidence="1">
    <location>
        <begin position="76"/>
        <end position="94"/>
    </location>
</feature>
<keyword evidence="3" id="KW-0540">Nuclease</keyword>
<evidence type="ECO:0000256" key="1">
    <source>
        <dbReference type="SAM" id="Phobius"/>
    </source>
</evidence>
<dbReference type="EMBL" id="JAKMUV010000004">
    <property type="protein sequence ID" value="MCZ9304974.1"/>
    <property type="molecule type" value="Genomic_DNA"/>
</dbReference>
<proteinExistence type="predicted"/>
<dbReference type="SUPFAM" id="SSF56219">
    <property type="entry name" value="DNase I-like"/>
    <property type="match status" value="1"/>
</dbReference>
<dbReference type="Pfam" id="PF03372">
    <property type="entry name" value="Exo_endo_phos"/>
    <property type="match status" value="1"/>
</dbReference>
<keyword evidence="1" id="KW-1133">Transmembrane helix</keyword>
<name>A0A9X3M6P1_9CORY</name>
<comment type="caution">
    <text evidence="3">The sequence shown here is derived from an EMBL/GenBank/DDBJ whole genome shotgun (WGS) entry which is preliminary data.</text>
</comment>
<keyword evidence="1" id="KW-0472">Membrane</keyword>